<evidence type="ECO:0000313" key="2">
    <source>
        <dbReference type="EMBL" id="RAI35026.1"/>
    </source>
</evidence>
<dbReference type="Pfam" id="PF12390">
    <property type="entry name" value="Se-cys_synth_N"/>
    <property type="match status" value="1"/>
</dbReference>
<evidence type="ECO:0000259" key="1">
    <source>
        <dbReference type="Pfam" id="PF12390"/>
    </source>
</evidence>
<dbReference type="AlphaFoldDB" id="A0A327KAQ7"/>
<accession>A0A327KAQ7</accession>
<comment type="caution">
    <text evidence="2">The sequence shown here is derived from an EMBL/GenBank/DDBJ whole genome shotgun (WGS) entry which is preliminary data.</text>
</comment>
<proteinExistence type="predicted"/>
<dbReference type="EMBL" id="NPEX01000576">
    <property type="protein sequence ID" value="RAI35026.1"/>
    <property type="molecule type" value="Genomic_DNA"/>
</dbReference>
<dbReference type="Proteomes" id="UP000249130">
    <property type="component" value="Unassembled WGS sequence"/>
</dbReference>
<name>A0A327KAQ7_9BRAD</name>
<feature type="non-terminal residue" evidence="2">
    <location>
        <position position="58"/>
    </location>
</feature>
<gene>
    <name evidence="2" type="ORF">CH341_31105</name>
</gene>
<sequence>MTARATALPATMRRLPSVDAVLRTDGAAVAVAQFGRPATVAAVRTALDETRAALAGGA</sequence>
<keyword evidence="3" id="KW-1185">Reference proteome</keyword>
<reference evidence="2 3" key="1">
    <citation type="submission" date="2017-07" db="EMBL/GenBank/DDBJ databases">
        <title>Draft Genome Sequences of Select Purple Nonsulfur Bacteria.</title>
        <authorList>
            <person name="Lasarre B."/>
            <person name="Mckinlay J.B."/>
        </authorList>
    </citation>
    <scope>NUCLEOTIDE SEQUENCE [LARGE SCALE GENOMIC DNA]</scope>
    <source>
        <strain evidence="2 3">DSM 5909</strain>
    </source>
</reference>
<organism evidence="2 3">
    <name type="scientific">Rhodoplanes roseus</name>
    <dbReference type="NCBI Taxonomy" id="29409"/>
    <lineage>
        <taxon>Bacteria</taxon>
        <taxon>Pseudomonadati</taxon>
        <taxon>Pseudomonadota</taxon>
        <taxon>Alphaproteobacteria</taxon>
        <taxon>Hyphomicrobiales</taxon>
        <taxon>Nitrobacteraceae</taxon>
        <taxon>Rhodoplanes</taxon>
    </lineage>
</organism>
<protein>
    <recommendedName>
        <fullName evidence="1">L-seryl-tRNA selenium transferase N-terminal domain-containing protein</fullName>
    </recommendedName>
</protein>
<dbReference type="InterPro" id="IPR025862">
    <property type="entry name" value="SelA_trans_N_dom"/>
</dbReference>
<evidence type="ECO:0000313" key="3">
    <source>
        <dbReference type="Proteomes" id="UP000249130"/>
    </source>
</evidence>
<feature type="domain" description="L-seryl-tRNA selenium transferase N-terminal" evidence="1">
    <location>
        <begin position="13"/>
        <end position="51"/>
    </location>
</feature>